<keyword evidence="1" id="KW-0812">Transmembrane</keyword>
<gene>
    <name evidence="2" type="ORF">EGYM00392_LOCUS29337</name>
    <name evidence="3" type="ORF">EGYM00392_LOCUS29338</name>
</gene>
<sequence length="117" mass="12860">MWESMYFTDCVYAATGRWEKLFLGSKLKSGTVCSLAWPDNFQNTIGHGFFLGGGLALLGVVCAQCVGAARSSLYANHQSRAIHISITFVFRPTANHVQFVGMHPSSPEQVCHVIWPP</sequence>
<accession>A0A6U8DQG1</accession>
<evidence type="ECO:0000313" key="2">
    <source>
        <dbReference type="EMBL" id="CAD9018227.1"/>
    </source>
</evidence>
<reference evidence="3" key="1">
    <citation type="submission" date="2021-01" db="EMBL/GenBank/DDBJ databases">
        <authorList>
            <person name="Corre E."/>
            <person name="Pelletier E."/>
            <person name="Niang G."/>
            <person name="Scheremetjew M."/>
            <person name="Finn R."/>
            <person name="Kale V."/>
            <person name="Holt S."/>
            <person name="Cochrane G."/>
            <person name="Meng A."/>
            <person name="Brown T."/>
            <person name="Cohen L."/>
        </authorList>
    </citation>
    <scope>NUCLEOTIDE SEQUENCE</scope>
    <source>
        <strain evidence="3">NIES-381</strain>
    </source>
</reference>
<keyword evidence="1" id="KW-0472">Membrane</keyword>
<name>A0A6U8DQG1_9EUGL</name>
<evidence type="ECO:0000256" key="1">
    <source>
        <dbReference type="SAM" id="Phobius"/>
    </source>
</evidence>
<proteinExistence type="predicted"/>
<dbReference type="EMBL" id="HBGA01078666">
    <property type="protein sequence ID" value="CAD9018228.1"/>
    <property type="molecule type" value="Transcribed_RNA"/>
</dbReference>
<keyword evidence="1" id="KW-1133">Transmembrane helix</keyword>
<dbReference type="EMBL" id="HBGA01078665">
    <property type="protein sequence ID" value="CAD9018227.1"/>
    <property type="molecule type" value="Transcribed_RNA"/>
</dbReference>
<feature type="transmembrane region" description="Helical" evidence="1">
    <location>
        <begin position="45"/>
        <end position="69"/>
    </location>
</feature>
<dbReference type="AlphaFoldDB" id="A0A6U8DQG1"/>
<protein>
    <submittedName>
        <fullName evidence="3">Uncharacterized protein</fullName>
    </submittedName>
</protein>
<organism evidence="3">
    <name type="scientific">Eutreptiella gymnastica</name>
    <dbReference type="NCBI Taxonomy" id="73025"/>
    <lineage>
        <taxon>Eukaryota</taxon>
        <taxon>Discoba</taxon>
        <taxon>Euglenozoa</taxon>
        <taxon>Euglenida</taxon>
        <taxon>Spirocuta</taxon>
        <taxon>Euglenophyceae</taxon>
        <taxon>Eutreptiales</taxon>
        <taxon>Eutreptiaceae</taxon>
        <taxon>Eutreptiella</taxon>
    </lineage>
</organism>
<evidence type="ECO:0000313" key="3">
    <source>
        <dbReference type="EMBL" id="CAD9018228.1"/>
    </source>
</evidence>